<dbReference type="SUPFAM" id="SSF46689">
    <property type="entry name" value="Homeodomain-like"/>
    <property type="match status" value="1"/>
</dbReference>
<feature type="DNA-binding region" description="H-T-H motif" evidence="2">
    <location>
        <begin position="28"/>
        <end position="47"/>
    </location>
</feature>
<feature type="domain" description="HTH tetR-type" evidence="3">
    <location>
        <begin position="5"/>
        <end position="65"/>
    </location>
</feature>
<evidence type="ECO:0000256" key="1">
    <source>
        <dbReference type="ARBA" id="ARBA00023125"/>
    </source>
</evidence>
<sequence>MMKQQDKKEQIFLAAKVLFYEDGFTDTTMKKIAEKSEVPVSTVHYYFKTKNTIIRSIYYDFLNAIDFFLYQNKPEIFTNHILSHAVCSRIYYDIILNNEHNKRVYYEVLQQNSNYEILNTYVYKIYHQYIDDNNIIITDELFETYVYMNFGARREFFIQYFNGNLKLSVQDFVTVVNGLVPRLFKLDQNFVDSLMLDSLLIYNSLDFHEFKFLI</sequence>
<dbReference type="RefSeq" id="WP_148602716.1">
    <property type="nucleotide sequence ID" value="NZ_RXYB01000004.1"/>
</dbReference>
<dbReference type="InterPro" id="IPR001647">
    <property type="entry name" value="HTH_TetR"/>
</dbReference>
<dbReference type="Gene3D" id="1.10.357.10">
    <property type="entry name" value="Tetracycline Repressor, domain 2"/>
    <property type="match status" value="1"/>
</dbReference>
<keyword evidence="1 2" id="KW-0238">DNA-binding</keyword>
<protein>
    <submittedName>
        <fullName evidence="4">TetR family transcriptional regulator</fullName>
    </submittedName>
</protein>
<dbReference type="InterPro" id="IPR009057">
    <property type="entry name" value="Homeodomain-like_sf"/>
</dbReference>
<keyword evidence="5" id="KW-1185">Reference proteome</keyword>
<comment type="caution">
    <text evidence="4">The sequence shown here is derived from an EMBL/GenBank/DDBJ whole genome shotgun (WGS) entry which is preliminary data.</text>
</comment>
<dbReference type="PROSITE" id="PS50977">
    <property type="entry name" value="HTH_TETR_2"/>
    <property type="match status" value="1"/>
</dbReference>
<name>A0ABR6WIB4_9FIRM</name>
<evidence type="ECO:0000313" key="5">
    <source>
        <dbReference type="Proteomes" id="UP000653358"/>
    </source>
</evidence>
<gene>
    <name evidence="4" type="ORF">GH807_04080</name>
</gene>
<organism evidence="4 5">
    <name type="scientific">Acetobacterium tundrae</name>
    <dbReference type="NCBI Taxonomy" id="132932"/>
    <lineage>
        <taxon>Bacteria</taxon>
        <taxon>Bacillati</taxon>
        <taxon>Bacillota</taxon>
        <taxon>Clostridia</taxon>
        <taxon>Eubacteriales</taxon>
        <taxon>Eubacteriaceae</taxon>
        <taxon>Acetobacterium</taxon>
    </lineage>
</organism>
<evidence type="ECO:0000256" key="2">
    <source>
        <dbReference type="PROSITE-ProRule" id="PRU00335"/>
    </source>
</evidence>
<proteinExistence type="predicted"/>
<reference evidence="4 5" key="1">
    <citation type="journal article" date="2020" name="mSystems">
        <title>Defining Genomic and Predicted Metabolic Features of the Acetobacterium Genus.</title>
        <authorList>
            <person name="Ross D.E."/>
            <person name="Marshall C.W."/>
            <person name="Gulliver D."/>
            <person name="May H.D."/>
            <person name="Norman R.S."/>
        </authorList>
    </citation>
    <scope>NUCLEOTIDE SEQUENCE [LARGE SCALE GENOMIC DNA]</scope>
    <source>
        <strain evidence="4 5">DSM 9173</strain>
    </source>
</reference>
<accession>A0ABR6WIB4</accession>
<evidence type="ECO:0000259" key="3">
    <source>
        <dbReference type="PROSITE" id="PS50977"/>
    </source>
</evidence>
<dbReference type="Pfam" id="PF00440">
    <property type="entry name" value="TetR_N"/>
    <property type="match status" value="1"/>
</dbReference>
<dbReference type="PRINTS" id="PR00455">
    <property type="entry name" value="HTHTETR"/>
</dbReference>
<dbReference type="Proteomes" id="UP000653358">
    <property type="component" value="Unassembled WGS sequence"/>
</dbReference>
<evidence type="ECO:0000313" key="4">
    <source>
        <dbReference type="EMBL" id="MBC3796229.1"/>
    </source>
</evidence>
<dbReference type="EMBL" id="WJBB01000003">
    <property type="protein sequence ID" value="MBC3796229.1"/>
    <property type="molecule type" value="Genomic_DNA"/>
</dbReference>